<dbReference type="EMBL" id="AUZM01000032">
    <property type="protein sequence ID" value="ERT06724.1"/>
    <property type="molecule type" value="Genomic_DNA"/>
</dbReference>
<sequence>MSLSIINLIISDDYFFEINSQRIQQIQPSGVRGLRRVKGIDSTLTLSPIW</sequence>
<proteinExistence type="predicted"/>
<dbReference type="Proteomes" id="UP000017127">
    <property type="component" value="Unassembled WGS sequence"/>
</dbReference>
<accession>U7QFJ9</accession>
<gene>
    <name evidence="1" type="ORF">M595_3372</name>
</gene>
<reference evidence="1 2" key="1">
    <citation type="journal article" date="2013" name="Front. Microbiol.">
        <title>Comparative genomic analyses of the cyanobacterium, Lyngbya aestuarii BL J, a powerful hydrogen producer.</title>
        <authorList>
            <person name="Kothari A."/>
            <person name="Vaughn M."/>
            <person name="Garcia-Pichel F."/>
        </authorList>
    </citation>
    <scope>NUCLEOTIDE SEQUENCE [LARGE SCALE GENOMIC DNA]</scope>
    <source>
        <strain evidence="1 2">BL J</strain>
    </source>
</reference>
<evidence type="ECO:0000313" key="1">
    <source>
        <dbReference type="EMBL" id="ERT06724.1"/>
    </source>
</evidence>
<dbReference type="AlphaFoldDB" id="U7QFJ9"/>
<evidence type="ECO:0000313" key="2">
    <source>
        <dbReference type="Proteomes" id="UP000017127"/>
    </source>
</evidence>
<organism evidence="1 2">
    <name type="scientific">Lyngbya aestuarii BL J</name>
    <dbReference type="NCBI Taxonomy" id="1348334"/>
    <lineage>
        <taxon>Bacteria</taxon>
        <taxon>Bacillati</taxon>
        <taxon>Cyanobacteriota</taxon>
        <taxon>Cyanophyceae</taxon>
        <taxon>Oscillatoriophycideae</taxon>
        <taxon>Oscillatoriales</taxon>
        <taxon>Microcoleaceae</taxon>
        <taxon>Lyngbya</taxon>
    </lineage>
</organism>
<keyword evidence="2" id="KW-1185">Reference proteome</keyword>
<protein>
    <submittedName>
        <fullName evidence="1">Uncharacterized protein</fullName>
    </submittedName>
</protein>
<comment type="caution">
    <text evidence="1">The sequence shown here is derived from an EMBL/GenBank/DDBJ whole genome shotgun (WGS) entry which is preliminary data.</text>
</comment>
<name>U7QFJ9_9CYAN</name>